<dbReference type="PROSITE" id="PS51257">
    <property type="entry name" value="PROKAR_LIPOPROTEIN"/>
    <property type="match status" value="1"/>
</dbReference>
<dbReference type="Gene3D" id="3.40.190.120">
    <property type="entry name" value="Osmoprotection protein (prox), domain 2"/>
    <property type="match status" value="1"/>
</dbReference>
<gene>
    <name evidence="3" type="primary">osmX_1</name>
    <name evidence="3" type="ORF">ENKNEFLB_00584</name>
</gene>
<keyword evidence="4" id="KW-1185">Reference proteome</keyword>
<evidence type="ECO:0000256" key="1">
    <source>
        <dbReference type="SAM" id="SignalP"/>
    </source>
</evidence>
<dbReference type="CDD" id="cd13606">
    <property type="entry name" value="PBP2_ProX_like"/>
    <property type="match status" value="1"/>
</dbReference>
<dbReference type="SUPFAM" id="SSF53850">
    <property type="entry name" value="Periplasmic binding protein-like II"/>
    <property type="match status" value="1"/>
</dbReference>
<feature type="chain" id="PRO_5046170014" evidence="1">
    <location>
        <begin position="28"/>
        <end position="315"/>
    </location>
</feature>
<sequence length="315" mass="32634">MQLRLTLAALASAGAVLLAGCAGDDLASDTPAGGSSEGSGDKGSVAIAGQSFPEAALVAAMYDQLLTEAGYSTEVTLVDARDAYMADFPGNIDVVPEYVGGIVNFLNARENGARAEPFTAGDGAELVEQGGDLLTEAGITLLEPSAAADANAFFVTQEFAEENDLSTLSDLEGESVALAAAPDCEGRLDCEGGLSDEYGIDVTEVLPLGYASNQTYQAVLDGEVELGETSTTDGTLESQGLVVLEDDQQIQPAQNLVPAVSTEFLEANPDVAEVLNPLMEALTTENLTELNGRVAVDREQPEDVATDFLTEEGLL</sequence>
<dbReference type="EMBL" id="CP075371">
    <property type="protein sequence ID" value="QVT78211.1"/>
    <property type="molecule type" value="Genomic_DNA"/>
</dbReference>
<feature type="domain" description="ABC-type glycine betaine transport system substrate-binding" evidence="2">
    <location>
        <begin position="44"/>
        <end position="311"/>
    </location>
</feature>
<evidence type="ECO:0000259" key="2">
    <source>
        <dbReference type="Pfam" id="PF04069"/>
    </source>
</evidence>
<dbReference type="Proteomes" id="UP000679307">
    <property type="component" value="Chromosome"/>
</dbReference>
<name>A0ABX8EEZ0_9ACTN</name>
<dbReference type="Gene3D" id="3.40.190.10">
    <property type="entry name" value="Periplasmic binding protein-like II"/>
    <property type="match status" value="1"/>
</dbReference>
<dbReference type="InterPro" id="IPR007210">
    <property type="entry name" value="ABC_Gly_betaine_transp_sub-bd"/>
</dbReference>
<accession>A0ABX8EEZ0</accession>
<evidence type="ECO:0000313" key="3">
    <source>
        <dbReference type="EMBL" id="QVT78211.1"/>
    </source>
</evidence>
<dbReference type="RefSeq" id="WP_214057823.1">
    <property type="nucleotide sequence ID" value="NZ_BAAAHS010000122.1"/>
</dbReference>
<dbReference type="Pfam" id="PF04069">
    <property type="entry name" value="OpuAC"/>
    <property type="match status" value="1"/>
</dbReference>
<proteinExistence type="predicted"/>
<keyword evidence="1" id="KW-0732">Signal</keyword>
<protein>
    <submittedName>
        <fullName evidence="3">Osmoprotectant-binding protein OsmX</fullName>
    </submittedName>
</protein>
<feature type="signal peptide" evidence="1">
    <location>
        <begin position="1"/>
        <end position="27"/>
    </location>
</feature>
<reference evidence="3 4" key="1">
    <citation type="submission" date="2021-05" db="EMBL/GenBank/DDBJ databases">
        <title>Complete genome of Nocardioides aquaticus KCTC 9944T isolated from meromictic and hypersaline Ekho Lake, Antarctica.</title>
        <authorList>
            <person name="Hwang K."/>
            <person name="Kim K.M."/>
            <person name="Choe H."/>
        </authorList>
    </citation>
    <scope>NUCLEOTIDE SEQUENCE [LARGE SCALE GENOMIC DNA]</scope>
    <source>
        <strain evidence="3 4">KCTC 9944</strain>
    </source>
</reference>
<evidence type="ECO:0000313" key="4">
    <source>
        <dbReference type="Proteomes" id="UP000679307"/>
    </source>
</evidence>
<organism evidence="3 4">
    <name type="scientific">Nocardioides aquaticus</name>
    <dbReference type="NCBI Taxonomy" id="160826"/>
    <lineage>
        <taxon>Bacteria</taxon>
        <taxon>Bacillati</taxon>
        <taxon>Actinomycetota</taxon>
        <taxon>Actinomycetes</taxon>
        <taxon>Propionibacteriales</taxon>
        <taxon>Nocardioidaceae</taxon>
        <taxon>Nocardioides</taxon>
    </lineage>
</organism>